<dbReference type="InterPro" id="IPR052054">
    <property type="entry name" value="Oxidative_DNA_repair_enzyme"/>
</dbReference>
<dbReference type="Gene3D" id="1.10.340.30">
    <property type="entry name" value="Hypothetical protein, domain 2"/>
    <property type="match status" value="1"/>
</dbReference>
<dbReference type="GO" id="GO:0016829">
    <property type="term" value="F:lyase activity"/>
    <property type="evidence" value="ECO:0007669"/>
    <property type="project" value="UniProtKB-KW"/>
</dbReference>
<evidence type="ECO:0000313" key="1">
    <source>
        <dbReference type="EMBL" id="KKQ37465.1"/>
    </source>
</evidence>
<dbReference type="PANTHER" id="PTHR10242">
    <property type="entry name" value="8-OXOGUANINE DNA GLYCOSYLASE"/>
    <property type="match status" value="1"/>
</dbReference>
<dbReference type="EMBL" id="LBTI01000018">
    <property type="protein sequence ID" value="KKQ37465.1"/>
    <property type="molecule type" value="Genomic_DNA"/>
</dbReference>
<accession>A0A0G0HFZ5</accession>
<organism evidence="1 2">
    <name type="scientific">Candidatus Woesebacteria bacterium GW2011_GWA1_37_7</name>
    <dbReference type="NCBI Taxonomy" id="1618545"/>
    <lineage>
        <taxon>Bacteria</taxon>
        <taxon>Candidatus Woeseibacteriota</taxon>
    </lineage>
</organism>
<sequence>MKLKKQETVEIKPTAPFNFDATFHKPDHFTSGDNYWKKGVRWQTWLWKGKTLGLKFINSGTVDNPKIEVDVYFTEKLTKQFIDSLTKEIKYRYNLKLDLTDFYRKFKSDSVLQPIIKQLWGMRPGHPSSLYEYLIIGIVLQNATVKRSIQMFRALLENCGTPLEYDRKKLWCFWEEGNLAEVTEQELRDLKMGYRAKSIKKIDNYFAKGEISEMDLREKVRETQMNELLKLYRVGPATVWYLLFDVFHHWDFFNHISPWEQKIYSKVFFDQDPENPVPVEKLLKHFEKFGEYKQLAVHYIWEDLWWKRKNKHIPWLEKLIRV</sequence>
<dbReference type="SUPFAM" id="SSF48150">
    <property type="entry name" value="DNA-glycosylase"/>
    <property type="match status" value="1"/>
</dbReference>
<dbReference type="PANTHER" id="PTHR10242:SF2">
    <property type="entry name" value="N-GLYCOSYLASE_DNA LYASE"/>
    <property type="match status" value="1"/>
</dbReference>
<comment type="caution">
    <text evidence="1">The sequence shown here is derived from an EMBL/GenBank/DDBJ whole genome shotgun (WGS) entry which is preliminary data.</text>
</comment>
<dbReference type="Proteomes" id="UP000034591">
    <property type="component" value="Unassembled WGS sequence"/>
</dbReference>
<dbReference type="Gene3D" id="3.30.310.20">
    <property type="entry name" value="DNA-3-methyladenine glycosylase AlkA, N-terminal domain"/>
    <property type="match status" value="1"/>
</dbReference>
<gene>
    <name evidence="1" type="ORF">US53_C0018G0003</name>
</gene>
<protein>
    <submittedName>
        <fullName evidence="1">DNA-(Apurinic or apyrimidinic site) lyase</fullName>
    </submittedName>
</protein>
<dbReference type="STRING" id="1618545.US53_C0018G0003"/>
<dbReference type="InterPro" id="IPR037046">
    <property type="entry name" value="AlkA_N_sf"/>
</dbReference>
<name>A0A0G0HFZ5_9BACT</name>
<dbReference type="AlphaFoldDB" id="A0A0G0HFZ5"/>
<keyword evidence="1" id="KW-0456">Lyase</keyword>
<reference evidence="1 2" key="1">
    <citation type="journal article" date="2015" name="Nature">
        <title>rRNA introns, odd ribosomes, and small enigmatic genomes across a large radiation of phyla.</title>
        <authorList>
            <person name="Brown C.T."/>
            <person name="Hug L.A."/>
            <person name="Thomas B.C."/>
            <person name="Sharon I."/>
            <person name="Castelle C.J."/>
            <person name="Singh A."/>
            <person name="Wilkins M.J."/>
            <person name="Williams K.H."/>
            <person name="Banfield J.F."/>
        </authorList>
    </citation>
    <scope>NUCLEOTIDE SEQUENCE [LARGE SCALE GENOMIC DNA]</scope>
</reference>
<dbReference type="GO" id="GO:0006281">
    <property type="term" value="P:DNA repair"/>
    <property type="evidence" value="ECO:0007669"/>
    <property type="project" value="InterPro"/>
</dbReference>
<evidence type="ECO:0000313" key="2">
    <source>
        <dbReference type="Proteomes" id="UP000034591"/>
    </source>
</evidence>
<dbReference type="InterPro" id="IPR011257">
    <property type="entry name" value="DNA_glycosylase"/>
</dbReference>
<proteinExistence type="predicted"/>